<dbReference type="AlphaFoldDB" id="A0A0V1DJ99"/>
<organism evidence="1 2">
    <name type="scientific">Trichinella zimbabwensis</name>
    <dbReference type="NCBI Taxonomy" id="268475"/>
    <lineage>
        <taxon>Eukaryota</taxon>
        <taxon>Metazoa</taxon>
        <taxon>Ecdysozoa</taxon>
        <taxon>Nematoda</taxon>
        <taxon>Enoplea</taxon>
        <taxon>Dorylaimia</taxon>
        <taxon>Trichinellida</taxon>
        <taxon>Trichinellidae</taxon>
        <taxon>Trichinella</taxon>
    </lineage>
</organism>
<accession>A0A0V1DJ99</accession>
<protein>
    <submittedName>
        <fullName evidence="1">Uncharacterized protein</fullName>
    </submittedName>
</protein>
<gene>
    <name evidence="1" type="ORF">T11_11480</name>
</gene>
<reference evidence="1 2" key="1">
    <citation type="submission" date="2015-01" db="EMBL/GenBank/DDBJ databases">
        <title>Evolution of Trichinella species and genotypes.</title>
        <authorList>
            <person name="Korhonen P.K."/>
            <person name="Edoardo P."/>
            <person name="Giuseppe L.R."/>
            <person name="Gasser R.B."/>
        </authorList>
    </citation>
    <scope>NUCLEOTIDE SEQUENCE [LARGE SCALE GENOMIC DNA]</scope>
    <source>
        <strain evidence="1">ISS1029</strain>
    </source>
</reference>
<keyword evidence="2" id="KW-1185">Reference proteome</keyword>
<proteinExistence type="predicted"/>
<sequence length="31" mass="3522">MRNIFVCRWPGSRPGKAAGPGKLRKTTFKNF</sequence>
<evidence type="ECO:0000313" key="1">
    <source>
        <dbReference type="EMBL" id="KRY61607.1"/>
    </source>
</evidence>
<evidence type="ECO:0000313" key="2">
    <source>
        <dbReference type="Proteomes" id="UP000055024"/>
    </source>
</evidence>
<name>A0A0V1DJ99_9BILA</name>
<dbReference type="Proteomes" id="UP000055024">
    <property type="component" value="Unassembled WGS sequence"/>
</dbReference>
<comment type="caution">
    <text evidence="1">The sequence shown here is derived from an EMBL/GenBank/DDBJ whole genome shotgun (WGS) entry which is preliminary data.</text>
</comment>
<dbReference type="EMBL" id="JYDP01010835">
    <property type="protein sequence ID" value="KRY61607.1"/>
    <property type="molecule type" value="Genomic_DNA"/>
</dbReference>